<reference evidence="2" key="1">
    <citation type="submission" date="2019-10" db="EMBL/GenBank/DDBJ databases">
        <title>Lacipirellula parvula gen. nov., sp. nov., representing a lineage of planctomycetes widespread in freshwater anoxic habitats, and description of the family Lacipirellulaceae.</title>
        <authorList>
            <person name="Dedysh S.N."/>
            <person name="Kulichevskaya I.S."/>
            <person name="Beletsky A.V."/>
            <person name="Rakitin A.L."/>
            <person name="Mardanov A.V."/>
            <person name="Ivanova A.A."/>
            <person name="Saltykova V.X."/>
            <person name="Rijpstra W.I.C."/>
            <person name="Sinninghe Damste J.S."/>
            <person name="Ravin N.V."/>
        </authorList>
    </citation>
    <scope>NUCLEOTIDE SEQUENCE [LARGE SCALE GENOMIC DNA]</scope>
    <source>
        <strain evidence="2">PX69</strain>
    </source>
</reference>
<protein>
    <recommendedName>
        <fullName evidence="3">Carboxypeptidase regulatory-like domain-containing protein</fullName>
    </recommendedName>
</protein>
<proteinExistence type="predicted"/>
<keyword evidence="2" id="KW-1185">Reference proteome</keyword>
<dbReference type="AlphaFoldDB" id="A0A5K7XLL2"/>
<dbReference type="EMBL" id="AP021861">
    <property type="protein sequence ID" value="BBO33829.1"/>
    <property type="molecule type" value="Genomic_DNA"/>
</dbReference>
<dbReference type="RefSeq" id="WP_152099519.1">
    <property type="nucleotide sequence ID" value="NZ_AP021861.1"/>
</dbReference>
<dbReference type="Proteomes" id="UP000326837">
    <property type="component" value="Chromosome"/>
</dbReference>
<evidence type="ECO:0008006" key="3">
    <source>
        <dbReference type="Google" id="ProtNLM"/>
    </source>
</evidence>
<evidence type="ECO:0000313" key="1">
    <source>
        <dbReference type="EMBL" id="BBO33829.1"/>
    </source>
</evidence>
<dbReference type="Gene3D" id="2.60.40.1120">
    <property type="entry name" value="Carboxypeptidase-like, regulatory domain"/>
    <property type="match status" value="1"/>
</dbReference>
<dbReference type="KEGG" id="lpav:PLANPX_3441"/>
<name>A0A5K7XLL2_9BACT</name>
<organism evidence="1 2">
    <name type="scientific">Lacipirellula parvula</name>
    <dbReference type="NCBI Taxonomy" id="2650471"/>
    <lineage>
        <taxon>Bacteria</taxon>
        <taxon>Pseudomonadati</taxon>
        <taxon>Planctomycetota</taxon>
        <taxon>Planctomycetia</taxon>
        <taxon>Pirellulales</taxon>
        <taxon>Lacipirellulaceae</taxon>
        <taxon>Lacipirellula</taxon>
    </lineage>
</organism>
<sequence>MAFALNHIRLFACAGVVLFVAGCGPRSTAPATVPVTGKVTLEGEPVASAIVSLAPTSDSAGSVPAQATTNESGEFEVSTIFDQGRTTQAGMTPGTYALTVTKLEQLPAQAHITRAPKNLLPKKYESTDSSELKATINADGDNFLALDLKN</sequence>
<evidence type="ECO:0000313" key="2">
    <source>
        <dbReference type="Proteomes" id="UP000326837"/>
    </source>
</evidence>
<gene>
    <name evidence="1" type="ORF">PLANPX_3441</name>
</gene>
<accession>A0A5K7XLL2</accession>